<comment type="caution">
    <text evidence="1">The sequence shown here is derived from an EMBL/GenBank/DDBJ whole genome shotgun (WGS) entry which is preliminary data.</text>
</comment>
<evidence type="ECO:0000313" key="2">
    <source>
        <dbReference type="Proteomes" id="UP000610456"/>
    </source>
</evidence>
<dbReference type="SUPFAM" id="SSF56801">
    <property type="entry name" value="Acetyl-CoA synthetase-like"/>
    <property type="match status" value="1"/>
</dbReference>
<evidence type="ECO:0000313" key="1">
    <source>
        <dbReference type="EMBL" id="GHA39020.1"/>
    </source>
</evidence>
<dbReference type="PANTHER" id="PTHR36932:SF1">
    <property type="entry name" value="CAPSULAR POLYSACCHARIDE BIOSYNTHESIS PROTEIN"/>
    <property type="match status" value="1"/>
</dbReference>
<protein>
    <submittedName>
        <fullName evidence="1">AMP-binding protein</fullName>
    </submittedName>
</protein>
<dbReference type="PANTHER" id="PTHR36932">
    <property type="entry name" value="CAPSULAR POLYSACCHARIDE BIOSYNTHESIS PROTEIN"/>
    <property type="match status" value="1"/>
</dbReference>
<organism evidence="1 2">
    <name type="scientific">Salinimicrobium marinum</name>
    <dbReference type="NCBI Taxonomy" id="680283"/>
    <lineage>
        <taxon>Bacteria</taxon>
        <taxon>Pseudomonadati</taxon>
        <taxon>Bacteroidota</taxon>
        <taxon>Flavobacteriia</taxon>
        <taxon>Flavobacteriales</taxon>
        <taxon>Flavobacteriaceae</taxon>
        <taxon>Salinimicrobium</taxon>
    </lineage>
</organism>
<reference evidence="1" key="1">
    <citation type="journal article" date="2014" name="Int. J. Syst. Evol. Microbiol.">
        <title>Complete genome sequence of Corynebacterium casei LMG S-19264T (=DSM 44701T), isolated from a smear-ripened cheese.</title>
        <authorList>
            <consortium name="US DOE Joint Genome Institute (JGI-PGF)"/>
            <person name="Walter F."/>
            <person name="Albersmeier A."/>
            <person name="Kalinowski J."/>
            <person name="Ruckert C."/>
        </authorList>
    </citation>
    <scope>NUCLEOTIDE SEQUENCE</scope>
    <source>
        <strain evidence="1">KCTC 12719</strain>
    </source>
</reference>
<dbReference type="Proteomes" id="UP000610456">
    <property type="component" value="Unassembled WGS sequence"/>
</dbReference>
<name>A0A918SFD4_9FLAO</name>
<accession>A0A918SFD4</accession>
<gene>
    <name evidence="1" type="primary">capK</name>
    <name evidence="1" type="ORF">GCM10007103_20520</name>
</gene>
<sequence length="435" mass="51029">MNWFSLSLQLNRFPIKKAQQALLEIQEIPESEYSRYVEQKKEEIVQYHRKNNSFYKNFFGSKPFLQWKDVPVMKKKDLQQPLEERLSDGFNLKKVYVSKTSGSSGNPFIFAKDRFCHALSWAEFIDRYKWYGINLDRSIQARFYGIPLDRFGYFKERIKDRFGFRYRFPIFNLNETKMEEFLDDFRNKKFDYINGYTSSIVLFAKFLEKKKIILKELSPNLKICIVTSEMLFKEDKKLMEKQFGVPVVNEYGASELGLLAFENPQKEWVFNSETMFVEILNEKDEILPAGQEGRIVVTSLYNKSHPFIRYDIGDTGILDPQSSPKKPVLKQLLGRTNDVAVLPSGKVVPGLTFYYVTKSIIEDDSLVKEFIVQQTAPHTFRIIYVSESELSAEKLQSIKKAMDTYLEEGLQIEFIHKTILTRSKRGKLKQFESLL</sequence>
<dbReference type="Gene3D" id="3.40.50.12780">
    <property type="entry name" value="N-terminal domain of ligase-like"/>
    <property type="match status" value="1"/>
</dbReference>
<dbReference type="InterPro" id="IPR042099">
    <property type="entry name" value="ANL_N_sf"/>
</dbReference>
<dbReference type="RefSeq" id="WP_189604658.1">
    <property type="nucleotide sequence ID" value="NZ_BMXB01000007.1"/>
</dbReference>
<dbReference type="EMBL" id="BMXB01000007">
    <property type="protein sequence ID" value="GHA39020.1"/>
    <property type="molecule type" value="Genomic_DNA"/>
</dbReference>
<proteinExistence type="predicted"/>
<dbReference type="InterPro" id="IPR053158">
    <property type="entry name" value="CapK_Type1_Caps_Biosynth"/>
</dbReference>
<reference evidence="1" key="2">
    <citation type="submission" date="2020-09" db="EMBL/GenBank/DDBJ databases">
        <authorList>
            <person name="Sun Q."/>
            <person name="Kim S."/>
        </authorList>
    </citation>
    <scope>NUCLEOTIDE SEQUENCE</scope>
    <source>
        <strain evidence="1">KCTC 12719</strain>
    </source>
</reference>
<dbReference type="AlphaFoldDB" id="A0A918SFD4"/>
<keyword evidence="2" id="KW-1185">Reference proteome</keyword>